<dbReference type="PANTHER" id="PTHR46797:SF10">
    <property type="entry name" value="BLR1115 PROTEIN"/>
    <property type="match status" value="1"/>
</dbReference>
<dbReference type="PANTHER" id="PTHR46797">
    <property type="entry name" value="HTH-TYPE TRANSCRIPTIONAL REGULATOR"/>
    <property type="match status" value="1"/>
</dbReference>
<organism evidence="3 4">
    <name type="scientific">Peteryoungia algae</name>
    <dbReference type="NCBI Taxonomy" id="2919917"/>
    <lineage>
        <taxon>Bacteria</taxon>
        <taxon>Pseudomonadati</taxon>
        <taxon>Pseudomonadota</taxon>
        <taxon>Alphaproteobacteria</taxon>
        <taxon>Hyphomicrobiales</taxon>
        <taxon>Rhizobiaceae</taxon>
        <taxon>Peteryoungia</taxon>
    </lineage>
</organism>
<dbReference type="EMBL" id="JALAYX010000001">
    <property type="protein sequence ID" value="MCJ8236947.1"/>
    <property type="molecule type" value="Genomic_DNA"/>
</dbReference>
<dbReference type="Pfam" id="PF07883">
    <property type="entry name" value="Cupin_2"/>
    <property type="match status" value="1"/>
</dbReference>
<proteinExistence type="predicted"/>
<dbReference type="Gene3D" id="1.10.260.40">
    <property type="entry name" value="lambda repressor-like DNA-binding domains"/>
    <property type="match status" value="1"/>
</dbReference>
<dbReference type="InterPro" id="IPR011051">
    <property type="entry name" value="RmlC_Cupin_sf"/>
</dbReference>
<reference evidence="3 4" key="1">
    <citation type="submission" date="2022-03" db="EMBL/GenBank/DDBJ databases">
        <title>Rhizobium SSM4.3 sp. nov., isolated from Sediment (Gouqi Island).</title>
        <authorList>
            <person name="Chen G."/>
        </authorList>
    </citation>
    <scope>NUCLEOTIDE SEQUENCE [LARGE SCALE GENOMIC DNA]</scope>
    <source>
        <strain evidence="3 4">SSM4.3</strain>
        <plasmid evidence="3">unnamed</plasmid>
    </source>
</reference>
<geneLocation type="plasmid" evidence="3">
    <name>unnamed</name>
</geneLocation>
<keyword evidence="3" id="KW-0614">Plasmid</keyword>
<dbReference type="RefSeq" id="WP_245134229.1">
    <property type="nucleotide sequence ID" value="NZ_CP128477.1"/>
</dbReference>
<dbReference type="InterPro" id="IPR013096">
    <property type="entry name" value="Cupin_2"/>
</dbReference>
<gene>
    <name evidence="3" type="ORF">MKJ03_01290</name>
</gene>
<dbReference type="SUPFAM" id="SSF51182">
    <property type="entry name" value="RmlC-like cupins"/>
    <property type="match status" value="1"/>
</dbReference>
<name>A0ABT0CUU4_9HYPH</name>
<protein>
    <submittedName>
        <fullName evidence="3">Helix-turn-helix domain-containing protein</fullName>
    </submittedName>
</protein>
<sequence length="190" mass="20721">MESEDCFETHVAERLKRLRVGRGLTLDQLAEASGVSRAMISRIERTEASPTAALLARLCSALGVSLSVFFASTEAEPSPLSRRVEQPIWRDPESGYLRRAVSPQGTGSGTDIVEVEFPAGAELRFPGRPTGRSQTQHVWVFEGVIELIVGDTVHRLEAGDCLFMNVGDVHGYRNPTDRAARYAVVISLGP</sequence>
<accession>A0ABT0CUU4</accession>
<dbReference type="InterPro" id="IPR014710">
    <property type="entry name" value="RmlC-like_jellyroll"/>
</dbReference>
<dbReference type="Proteomes" id="UP001522662">
    <property type="component" value="Unassembled WGS sequence"/>
</dbReference>
<keyword evidence="4" id="KW-1185">Reference proteome</keyword>
<evidence type="ECO:0000313" key="4">
    <source>
        <dbReference type="Proteomes" id="UP001522662"/>
    </source>
</evidence>
<dbReference type="Pfam" id="PF01381">
    <property type="entry name" value="HTH_3"/>
    <property type="match status" value="1"/>
</dbReference>
<evidence type="ECO:0000256" key="1">
    <source>
        <dbReference type="ARBA" id="ARBA00023125"/>
    </source>
</evidence>
<dbReference type="InterPro" id="IPR010982">
    <property type="entry name" value="Lambda_DNA-bd_dom_sf"/>
</dbReference>
<dbReference type="InterPro" id="IPR050807">
    <property type="entry name" value="TransReg_Diox_bact_type"/>
</dbReference>
<dbReference type="SUPFAM" id="SSF47413">
    <property type="entry name" value="lambda repressor-like DNA-binding domains"/>
    <property type="match status" value="1"/>
</dbReference>
<dbReference type="SMART" id="SM00530">
    <property type="entry name" value="HTH_XRE"/>
    <property type="match status" value="1"/>
</dbReference>
<evidence type="ECO:0000259" key="2">
    <source>
        <dbReference type="PROSITE" id="PS50943"/>
    </source>
</evidence>
<dbReference type="InterPro" id="IPR001387">
    <property type="entry name" value="Cro/C1-type_HTH"/>
</dbReference>
<comment type="caution">
    <text evidence="3">The sequence shown here is derived from an EMBL/GenBank/DDBJ whole genome shotgun (WGS) entry which is preliminary data.</text>
</comment>
<feature type="domain" description="HTH cro/C1-type" evidence="2">
    <location>
        <begin position="15"/>
        <end position="69"/>
    </location>
</feature>
<dbReference type="CDD" id="cd02209">
    <property type="entry name" value="cupin_XRE_C"/>
    <property type="match status" value="1"/>
</dbReference>
<dbReference type="CDD" id="cd00093">
    <property type="entry name" value="HTH_XRE"/>
    <property type="match status" value="1"/>
</dbReference>
<dbReference type="Gene3D" id="2.60.120.10">
    <property type="entry name" value="Jelly Rolls"/>
    <property type="match status" value="1"/>
</dbReference>
<keyword evidence="1" id="KW-0238">DNA-binding</keyword>
<evidence type="ECO:0000313" key="3">
    <source>
        <dbReference type="EMBL" id="MCJ8236947.1"/>
    </source>
</evidence>
<dbReference type="PROSITE" id="PS50943">
    <property type="entry name" value="HTH_CROC1"/>
    <property type="match status" value="1"/>
</dbReference>